<dbReference type="GO" id="GO:0016829">
    <property type="term" value="F:lyase activity"/>
    <property type="evidence" value="ECO:0007669"/>
    <property type="project" value="UniProtKB-KW"/>
</dbReference>
<evidence type="ECO:0000313" key="8">
    <source>
        <dbReference type="EMBL" id="HHJ64354.1"/>
    </source>
</evidence>
<keyword evidence="1" id="KW-0456">Lyase</keyword>
<feature type="domain" description="Siroheme decarboxylase NirL-like HTH" evidence="7">
    <location>
        <begin position="173"/>
        <end position="219"/>
    </location>
</feature>
<dbReference type="Proteomes" id="UP000885792">
    <property type="component" value="Unassembled WGS sequence"/>
</dbReference>
<evidence type="ECO:0000256" key="2">
    <source>
        <dbReference type="ARBA" id="ARBA00023444"/>
    </source>
</evidence>
<organism evidence="8">
    <name type="scientific">Aquifex aeolicus</name>
    <dbReference type="NCBI Taxonomy" id="63363"/>
    <lineage>
        <taxon>Bacteria</taxon>
        <taxon>Pseudomonadati</taxon>
        <taxon>Aquificota</taxon>
        <taxon>Aquificia</taxon>
        <taxon>Aquificales</taxon>
        <taxon>Aquificaceae</taxon>
        <taxon>Aquifex</taxon>
    </lineage>
</organism>
<comment type="similarity">
    <text evidence="3">Belongs to the Ahb/Nir family.</text>
</comment>
<comment type="pathway">
    <text evidence="2">Porphyrin-containing compound metabolism.</text>
</comment>
<comment type="caution">
    <text evidence="8">The sequence shown here is derived from an EMBL/GenBank/DDBJ whole genome shotgun (WGS) entry which is preliminary data.</text>
</comment>
<dbReference type="Gene3D" id="3.30.70.3460">
    <property type="match status" value="2"/>
</dbReference>
<dbReference type="InterPro" id="IPR040523">
    <property type="entry name" value="AsnC_trans_reg2"/>
</dbReference>
<dbReference type="InterPro" id="IPR053953">
    <property type="entry name" value="NirdL-like_HTH"/>
</dbReference>
<comment type="catalytic activity">
    <reaction evidence="5">
        <text>siroheme + 2 H(+) = 12,18-didecarboxysiroheme + 2 CO2</text>
        <dbReference type="Rhea" id="RHEA:19093"/>
        <dbReference type="ChEBI" id="CHEBI:15378"/>
        <dbReference type="ChEBI" id="CHEBI:16526"/>
        <dbReference type="ChEBI" id="CHEBI:60052"/>
        <dbReference type="ChEBI" id="CHEBI:140497"/>
        <dbReference type="EC" id="4.1.1.111"/>
    </reaction>
</comment>
<evidence type="ECO:0000256" key="3">
    <source>
        <dbReference type="ARBA" id="ARBA00023457"/>
    </source>
</evidence>
<sequence length="347" mass="40266">MLRDLLISRIQNHIPFVPRPFEALGRELNLSEEEILRELRKLKEERIVRQISPIYSAKAVGYDSALVAFRVDPSRIEEVAAVVSEHPGVSHNYEREHDFNLWFTLAVPPDAPLSIEDTVSRMAERTGVRDYVILRTVRSFKLSVKLDYGSLSEREREAVEGGDTVRRFLSEEEKEIVRVTQRDVPLIPRPFEALARELGVSEEFLIEKLASFKEEGVIRRFAAILHHRKAGFRANGMTVWKVPPQRVEEVGRFLASFRSVSHCYERTTNHLWGYNLFTMIHGRSREEVVSFVERVGKEIQIEDYRILFSTREFKKRRIELFSEEFYEREGKQVGVHAHEGKDLAGGS</sequence>
<feature type="domain" description="Siroheme decarboxylase NirL-like HTH" evidence="7">
    <location>
        <begin position="6"/>
        <end position="49"/>
    </location>
</feature>
<reference evidence="8" key="1">
    <citation type="journal article" date="2020" name="mSystems">
        <title>Genome- and Community-Level Interaction Insights into Carbon Utilization and Element Cycling Functions of Hydrothermarchaeota in Hydrothermal Sediment.</title>
        <authorList>
            <person name="Zhou Z."/>
            <person name="Liu Y."/>
            <person name="Xu W."/>
            <person name="Pan J."/>
            <person name="Luo Z.H."/>
            <person name="Li M."/>
        </authorList>
    </citation>
    <scope>NUCLEOTIDE SEQUENCE [LARGE SCALE GENOMIC DNA]</scope>
    <source>
        <strain evidence="8">HyVt-501</strain>
    </source>
</reference>
<accession>A0A7C5Q2E2</accession>
<dbReference type="EC" id="4.1.1.111" evidence="4"/>
<dbReference type="Pfam" id="PF17805">
    <property type="entry name" value="AsnC_trans_reg2"/>
    <property type="match status" value="2"/>
</dbReference>
<feature type="domain" description="Siroheme decarboxylase AsnC-like ligand binding" evidence="6">
    <location>
        <begin position="229"/>
        <end position="314"/>
    </location>
</feature>
<dbReference type="PANTHER" id="PTHR43413">
    <property type="entry name" value="TRANSCRIPTIONAL REGULATOR, ASNC FAMILY"/>
    <property type="match status" value="1"/>
</dbReference>
<evidence type="ECO:0000259" key="6">
    <source>
        <dbReference type="Pfam" id="PF17805"/>
    </source>
</evidence>
<proteinExistence type="inferred from homology"/>
<dbReference type="EMBL" id="DRNB01000198">
    <property type="protein sequence ID" value="HHJ64354.1"/>
    <property type="molecule type" value="Genomic_DNA"/>
</dbReference>
<evidence type="ECO:0000256" key="1">
    <source>
        <dbReference type="ARBA" id="ARBA00023239"/>
    </source>
</evidence>
<name>A0A7C5Q2E2_AQUAO</name>
<feature type="domain" description="Siroheme decarboxylase AsnC-like ligand binding" evidence="6">
    <location>
        <begin position="60"/>
        <end position="141"/>
    </location>
</feature>
<dbReference type="Pfam" id="PF22451">
    <property type="entry name" value="NirdL-like_HTH"/>
    <property type="match status" value="2"/>
</dbReference>
<dbReference type="PANTHER" id="PTHR43413:SF1">
    <property type="entry name" value="SIROHEME DECARBOXYLASE NIRL SUBUNIT"/>
    <property type="match status" value="1"/>
</dbReference>
<protein>
    <recommendedName>
        <fullName evidence="4">siroheme decarboxylase</fullName>
        <ecNumber evidence="4">4.1.1.111</ecNumber>
    </recommendedName>
</protein>
<dbReference type="InterPro" id="IPR050684">
    <property type="entry name" value="HTH-Siroheme_Decarb"/>
</dbReference>
<evidence type="ECO:0000259" key="7">
    <source>
        <dbReference type="Pfam" id="PF22451"/>
    </source>
</evidence>
<evidence type="ECO:0000256" key="4">
    <source>
        <dbReference type="ARBA" id="ARBA00023471"/>
    </source>
</evidence>
<dbReference type="AlphaFoldDB" id="A0A7C5Q2E2"/>
<gene>
    <name evidence="8" type="ORF">ENJ61_05535</name>
</gene>
<evidence type="ECO:0000256" key="5">
    <source>
        <dbReference type="ARBA" id="ARBA00048470"/>
    </source>
</evidence>